<keyword evidence="7 11" id="KW-0472">Membrane</keyword>
<dbReference type="PANTHER" id="PTHR21257:SF55">
    <property type="entry name" value="DELTA(14)-STEROL REDUCTASE LBR"/>
    <property type="match status" value="1"/>
</dbReference>
<evidence type="ECO:0000256" key="3">
    <source>
        <dbReference type="ARBA" id="ARBA00022553"/>
    </source>
</evidence>
<keyword evidence="6" id="KW-0238">DNA-binding</keyword>
<keyword evidence="3" id="KW-0597">Phosphoprotein</keyword>
<feature type="transmembrane region" description="Helical" evidence="11">
    <location>
        <begin position="367"/>
        <end position="384"/>
    </location>
</feature>
<feature type="transmembrane region" description="Helical" evidence="11">
    <location>
        <begin position="336"/>
        <end position="361"/>
    </location>
</feature>
<keyword evidence="8" id="KW-0675">Receptor</keyword>
<accession>A0A8J2H812</accession>
<dbReference type="Proteomes" id="UP000786811">
    <property type="component" value="Unassembled WGS sequence"/>
</dbReference>
<protein>
    <submittedName>
        <fullName evidence="12">Similar to LBR: Delta(14)-sterol reductase LBR (Gallus gallus)</fullName>
    </submittedName>
</protein>
<gene>
    <name evidence="12" type="ORF">HICCMSTLAB_LOCUS3860</name>
</gene>
<evidence type="ECO:0000256" key="2">
    <source>
        <dbReference type="ARBA" id="ARBA00005402"/>
    </source>
</evidence>
<evidence type="ECO:0000313" key="12">
    <source>
        <dbReference type="EMBL" id="CAG5083511.1"/>
    </source>
</evidence>
<evidence type="ECO:0000256" key="8">
    <source>
        <dbReference type="ARBA" id="ARBA00023170"/>
    </source>
</evidence>
<feature type="region of interest" description="Disordered" evidence="10">
    <location>
        <begin position="49"/>
        <end position="131"/>
    </location>
</feature>
<dbReference type="InterPro" id="IPR001171">
    <property type="entry name" value="ERG24_DHCR-like"/>
</dbReference>
<feature type="transmembrane region" description="Helical" evidence="11">
    <location>
        <begin position="291"/>
        <end position="315"/>
    </location>
</feature>
<keyword evidence="13" id="KW-1185">Reference proteome</keyword>
<evidence type="ECO:0000256" key="10">
    <source>
        <dbReference type="SAM" id="MobiDB-lite"/>
    </source>
</evidence>
<feature type="transmembrane region" description="Helical" evidence="11">
    <location>
        <begin position="248"/>
        <end position="271"/>
    </location>
</feature>
<dbReference type="GO" id="GO:0005789">
    <property type="term" value="C:endoplasmic reticulum membrane"/>
    <property type="evidence" value="ECO:0007669"/>
    <property type="project" value="TreeGrafter"/>
</dbReference>
<evidence type="ECO:0000256" key="7">
    <source>
        <dbReference type="ARBA" id="ARBA00023136"/>
    </source>
</evidence>
<evidence type="ECO:0000256" key="11">
    <source>
        <dbReference type="SAM" id="Phobius"/>
    </source>
</evidence>
<dbReference type="GO" id="GO:0050613">
    <property type="term" value="F:Delta14-sterol reductase activity"/>
    <property type="evidence" value="ECO:0007669"/>
    <property type="project" value="TreeGrafter"/>
</dbReference>
<keyword evidence="4 11" id="KW-0812">Transmembrane</keyword>
<dbReference type="CDD" id="cd04508">
    <property type="entry name" value="Tudor_SF"/>
    <property type="match status" value="1"/>
</dbReference>
<feature type="compositionally biased region" description="Basic residues" evidence="10">
    <location>
        <begin position="62"/>
        <end position="106"/>
    </location>
</feature>
<sequence length="603" mass="68306">MKFMAGEQVLAKPPNIDEFQKGKILMARGDKYVIQFEGGKEHTVLENNIQPERASRSTARTIKGKLYKSPLRKSPGRKSPSRRSPSRRSPGRRSPGRSPGRPKRLIKITSKQSDDEKSFKTDSQSTMSESDDVAELIPLQSRLKDQSAPTATRRSVRILNNMLKDSSVSLRGIDRAVSLPVERKTIMYDYLSDAKERGFSVQREPDIQKLYYEEEVLPDSSTTEKTKKKEKEQEKSLKIELVSKPQEWLGWIGATCLTILLPCAIILPQISCQNNKCQLPDLKFSTKLQSYFNLSSALAYISFLLVVALTSLLPLGRVVDGMQMRSGKLQYRLNGAYTLLLVLVSYKTAEIFGIDVTNFIIDNLLRFSVLSWITGTILSIALFIKGGRIPVSTANIYGSTNNFIYDFWQGREINPRVLKLDIKMILSRVSIIGTLVIIIAVMMKSSEDVDFGGLSNFTDLAALKAFLDLNPTIMTVGLMQVFYCLDYFYFEDATLTSFRVLYEGTGYMTCVAGLMYPFLITLGPRYLLAQEVHPNYLGDILMNWAMVLVTLNNDLVLYWSALCCTLVLAHRALRDNSRCHKRYGAAWENYCLRVRSLIFKRIF</sequence>
<proteinExistence type="inferred from homology"/>
<comment type="subcellular location">
    <subcellularLocation>
        <location evidence="1">Nucleus inner membrane</location>
        <topology evidence="1">Multi-pass membrane protein</topology>
    </subcellularLocation>
</comment>
<feature type="compositionally biased region" description="Polar residues" evidence="10">
    <location>
        <begin position="49"/>
        <end position="60"/>
    </location>
</feature>
<comment type="caution">
    <text evidence="12">The sequence shown here is derived from an EMBL/GenBank/DDBJ whole genome shotgun (WGS) entry which is preliminary data.</text>
</comment>
<name>A0A8J2H812_COTCN</name>
<reference evidence="12" key="1">
    <citation type="submission" date="2021-04" db="EMBL/GenBank/DDBJ databases">
        <authorList>
            <person name="Chebbi M.A.C M."/>
        </authorList>
    </citation>
    <scope>NUCLEOTIDE SEQUENCE</scope>
</reference>
<dbReference type="Pfam" id="PF01222">
    <property type="entry name" value="ERG4_ERG24"/>
    <property type="match status" value="2"/>
</dbReference>
<dbReference type="OrthoDB" id="5326588at2759"/>
<keyword evidence="9" id="KW-0539">Nucleus</keyword>
<organism evidence="12 13">
    <name type="scientific">Cotesia congregata</name>
    <name type="common">Parasitoid wasp</name>
    <name type="synonym">Apanteles congregatus</name>
    <dbReference type="NCBI Taxonomy" id="51543"/>
    <lineage>
        <taxon>Eukaryota</taxon>
        <taxon>Metazoa</taxon>
        <taxon>Ecdysozoa</taxon>
        <taxon>Arthropoda</taxon>
        <taxon>Hexapoda</taxon>
        <taxon>Insecta</taxon>
        <taxon>Pterygota</taxon>
        <taxon>Neoptera</taxon>
        <taxon>Endopterygota</taxon>
        <taxon>Hymenoptera</taxon>
        <taxon>Apocrita</taxon>
        <taxon>Ichneumonoidea</taxon>
        <taxon>Braconidae</taxon>
        <taxon>Microgastrinae</taxon>
        <taxon>Cotesia</taxon>
    </lineage>
</organism>
<evidence type="ECO:0000313" key="13">
    <source>
        <dbReference type="Proteomes" id="UP000786811"/>
    </source>
</evidence>
<dbReference type="PANTHER" id="PTHR21257">
    <property type="entry name" value="DELTA(14)-STEROL REDUCTASE"/>
    <property type="match status" value="1"/>
</dbReference>
<dbReference type="EMBL" id="CAJNRD030001118">
    <property type="protein sequence ID" value="CAG5083511.1"/>
    <property type="molecule type" value="Genomic_DNA"/>
</dbReference>
<evidence type="ECO:0000256" key="5">
    <source>
        <dbReference type="ARBA" id="ARBA00022989"/>
    </source>
</evidence>
<evidence type="ECO:0000256" key="9">
    <source>
        <dbReference type="ARBA" id="ARBA00023242"/>
    </source>
</evidence>
<dbReference type="GO" id="GO:0006695">
    <property type="term" value="P:cholesterol biosynthetic process"/>
    <property type="evidence" value="ECO:0007669"/>
    <property type="project" value="TreeGrafter"/>
</dbReference>
<dbReference type="GO" id="GO:0005637">
    <property type="term" value="C:nuclear inner membrane"/>
    <property type="evidence" value="ECO:0007669"/>
    <property type="project" value="TreeGrafter"/>
</dbReference>
<dbReference type="Gene3D" id="1.20.120.1630">
    <property type="match status" value="1"/>
</dbReference>
<dbReference type="AlphaFoldDB" id="A0A8J2H812"/>
<keyword evidence="5 11" id="KW-1133">Transmembrane helix</keyword>
<evidence type="ECO:0000256" key="1">
    <source>
        <dbReference type="ARBA" id="ARBA00004473"/>
    </source>
</evidence>
<evidence type="ECO:0000256" key="4">
    <source>
        <dbReference type="ARBA" id="ARBA00022692"/>
    </source>
</evidence>
<feature type="transmembrane region" description="Helical" evidence="11">
    <location>
        <begin position="500"/>
        <end position="519"/>
    </location>
</feature>
<comment type="similarity">
    <text evidence="2">Belongs to the ERG4/ERG24 family.</text>
</comment>
<feature type="transmembrane region" description="Helical" evidence="11">
    <location>
        <begin position="465"/>
        <end position="488"/>
    </location>
</feature>
<feature type="transmembrane region" description="Helical" evidence="11">
    <location>
        <begin position="425"/>
        <end position="445"/>
    </location>
</feature>
<evidence type="ECO:0000256" key="6">
    <source>
        <dbReference type="ARBA" id="ARBA00023125"/>
    </source>
</evidence>